<keyword evidence="3" id="KW-1185">Reference proteome</keyword>
<dbReference type="EMBL" id="JAUJLE010000433">
    <property type="protein sequence ID" value="KAK0956557.1"/>
    <property type="molecule type" value="Genomic_DNA"/>
</dbReference>
<organism evidence="2 3">
    <name type="scientific">Friedmanniomyces endolithicus</name>
    <dbReference type="NCBI Taxonomy" id="329885"/>
    <lineage>
        <taxon>Eukaryota</taxon>
        <taxon>Fungi</taxon>
        <taxon>Dikarya</taxon>
        <taxon>Ascomycota</taxon>
        <taxon>Pezizomycotina</taxon>
        <taxon>Dothideomycetes</taxon>
        <taxon>Dothideomycetidae</taxon>
        <taxon>Mycosphaerellales</taxon>
        <taxon>Teratosphaeriaceae</taxon>
        <taxon>Friedmanniomyces</taxon>
    </lineage>
</organism>
<comment type="caution">
    <text evidence="2">The sequence shown here is derived from an EMBL/GenBank/DDBJ whole genome shotgun (WGS) entry which is preliminary data.</text>
</comment>
<dbReference type="Proteomes" id="UP001175353">
    <property type="component" value="Unassembled WGS sequence"/>
</dbReference>
<accession>A0AAN6JZC7</accession>
<name>A0AAN6JZC7_9PEZI</name>
<proteinExistence type="predicted"/>
<sequence length="130" mass="14635">MEVIAKPGAENAVKIPSSHGLDSRRDHFKVARWLCNVTQRDVLKERSGPGLPSTFAAGEEKRPYTSNERQNGAVDMGIPRSLDHIPLLTTLRLKTSAKHLPAHHVVAKHSALRFGRREKKQHTDDVYLQR</sequence>
<gene>
    <name evidence="2" type="ORF">LTR91_022319</name>
</gene>
<feature type="region of interest" description="Disordered" evidence="1">
    <location>
        <begin position="45"/>
        <end position="78"/>
    </location>
</feature>
<reference evidence="2" key="1">
    <citation type="submission" date="2023-06" db="EMBL/GenBank/DDBJ databases">
        <title>Black Yeasts Isolated from many extreme environments.</title>
        <authorList>
            <person name="Coleine C."/>
            <person name="Stajich J.E."/>
            <person name="Selbmann L."/>
        </authorList>
    </citation>
    <scope>NUCLEOTIDE SEQUENCE</scope>
    <source>
        <strain evidence="2">CCFEE 5200</strain>
    </source>
</reference>
<evidence type="ECO:0000313" key="2">
    <source>
        <dbReference type="EMBL" id="KAK0956557.1"/>
    </source>
</evidence>
<protein>
    <submittedName>
        <fullName evidence="2">Uncharacterized protein</fullName>
    </submittedName>
</protein>
<evidence type="ECO:0000256" key="1">
    <source>
        <dbReference type="SAM" id="MobiDB-lite"/>
    </source>
</evidence>
<evidence type="ECO:0000313" key="3">
    <source>
        <dbReference type="Proteomes" id="UP001175353"/>
    </source>
</evidence>
<dbReference type="AlphaFoldDB" id="A0AAN6JZC7"/>